<proteinExistence type="predicted"/>
<dbReference type="InterPro" id="IPR008979">
    <property type="entry name" value="Galactose-bd-like_sf"/>
</dbReference>
<dbReference type="EMBL" id="CP116347">
    <property type="protein sequence ID" value="WCE14211.1"/>
    <property type="molecule type" value="Genomic_DNA"/>
</dbReference>
<dbReference type="SUPFAM" id="SSF49785">
    <property type="entry name" value="Galactose-binding domain-like"/>
    <property type="match status" value="2"/>
</dbReference>
<evidence type="ECO:0000256" key="1">
    <source>
        <dbReference type="SAM" id="MobiDB-lite"/>
    </source>
</evidence>
<gene>
    <name evidence="2" type="ORF">PHA72_04860</name>
</gene>
<keyword evidence="3" id="KW-1185">Reference proteome</keyword>
<dbReference type="Pfam" id="PF07828">
    <property type="entry name" value="PA-IL"/>
    <property type="match status" value="2"/>
</dbReference>
<name>A0AAX3LDL7_9ENTR</name>
<organism evidence="2 3">
    <name type="scientific">Enterobacter ludwigii</name>
    <dbReference type="NCBI Taxonomy" id="299767"/>
    <lineage>
        <taxon>Bacteria</taxon>
        <taxon>Pseudomonadati</taxon>
        <taxon>Pseudomonadota</taxon>
        <taxon>Gammaproteobacteria</taxon>
        <taxon>Enterobacterales</taxon>
        <taxon>Enterobacteriaceae</taxon>
        <taxon>Enterobacter</taxon>
        <taxon>Enterobacter cloacae complex</taxon>
    </lineage>
</organism>
<reference evidence="2 3" key="1">
    <citation type="submission" date="2023-01" db="EMBL/GenBank/DDBJ databases">
        <title>Genome sequence resource and annotation of Enterobacter ludwigii, an economically important pathogen of seedling wilt with strawberry.</title>
        <authorList>
            <person name="Xie Y."/>
        </authorList>
    </citation>
    <scope>NUCLEOTIDE SEQUENCE [LARGE SCALE GENOMIC DNA]</scope>
    <source>
        <strain evidence="2 3">CM-TZ4</strain>
    </source>
</reference>
<sequence>MTVSPAWSGNIDATADTGINTGLKLKAGQKISIIAEGWIKYGKEDYALASPYGRLKEGFVLRNDKVLKARFSASGKSYDIGSGVYQWSVPEDGELILVVSDSSHRDNSGTFSAVVYIAEDEKKAAAKKADWKGHVPATRSDWTHTGVSVSKGDKVMLIAAGTAQYDSRGRSFGPDGDSQHPSAQKPDPTFVLPEALAGKLLIKAGEHIYGIGSGGSDWEVPADGEISFIFNDTNVASEYANNTGGYDVRFVVLG</sequence>
<protein>
    <submittedName>
        <fullName evidence="2">LecA/PA-IL family lectin</fullName>
    </submittedName>
</protein>
<dbReference type="InterPro" id="IPR012905">
    <property type="entry name" value="PA-IL"/>
</dbReference>
<dbReference type="RefSeq" id="WP_059306663.1">
    <property type="nucleotide sequence ID" value="NZ_CP076536.1"/>
</dbReference>
<evidence type="ECO:0000313" key="2">
    <source>
        <dbReference type="EMBL" id="WCE14211.1"/>
    </source>
</evidence>
<accession>A0AAX3LDL7</accession>
<dbReference type="Proteomes" id="UP001210538">
    <property type="component" value="Chromosome"/>
</dbReference>
<evidence type="ECO:0000313" key="3">
    <source>
        <dbReference type="Proteomes" id="UP001210538"/>
    </source>
</evidence>
<dbReference type="AlphaFoldDB" id="A0AAX3LDL7"/>
<feature type="region of interest" description="Disordered" evidence="1">
    <location>
        <begin position="168"/>
        <end position="188"/>
    </location>
</feature>
<dbReference type="Gene3D" id="2.60.120.430">
    <property type="entry name" value="Galactose-binding lectin"/>
    <property type="match status" value="2"/>
</dbReference>